<reference evidence="1 2" key="1">
    <citation type="submission" date="2012-02" db="EMBL/GenBank/DDBJ databases">
        <title>Complete genome sequence of Actinoplanes missouriensis 431 (= NBRC 102363).</title>
        <authorList>
            <person name="Ohnishi Y."/>
            <person name="Ishikawa J."/>
            <person name="Sekine M."/>
            <person name="Hosoyama A."/>
            <person name="Harada T."/>
            <person name="Narita H."/>
            <person name="Hata T."/>
            <person name="Konno Y."/>
            <person name="Tutikane K."/>
            <person name="Fujita N."/>
            <person name="Horinouchi S."/>
            <person name="Hayakawa M."/>
        </authorList>
    </citation>
    <scope>NUCLEOTIDE SEQUENCE [LARGE SCALE GENOMIC DNA]</scope>
    <source>
        <strain evidence="2">ATCC 14538 / DSM 43046 / CBS 188.64 / JCM 3121 / NBRC 102363 / NCIMB 12654 / NRRL B-3342 / UNCC 431</strain>
    </source>
</reference>
<dbReference type="OrthoDB" id="5523129at2"/>
<sequence>MTQLITAARVLIEAIEAKDVRAKEEAMRSFVERVTFATPDDIRNMLREVLAADWMALPPWARNLAYRLACLQRPGDSDLLREAATDLYSFGPDWDEHAQRLRALADGIE</sequence>
<dbReference type="RefSeq" id="WP_014444337.1">
    <property type="nucleotide sequence ID" value="NC_017093.1"/>
</dbReference>
<protein>
    <submittedName>
        <fullName evidence="1">Uncharacterized protein</fullName>
    </submittedName>
</protein>
<dbReference type="HOGENOM" id="CLU_2169573_0_0_11"/>
<keyword evidence="2" id="KW-1185">Reference proteome</keyword>
<organism evidence="1 2">
    <name type="scientific">Actinoplanes missouriensis (strain ATCC 14538 / DSM 43046 / CBS 188.64 / JCM 3121 / NBRC 102363 / NCIMB 12654 / NRRL B-3342 / UNCC 431)</name>
    <dbReference type="NCBI Taxonomy" id="512565"/>
    <lineage>
        <taxon>Bacteria</taxon>
        <taxon>Bacillati</taxon>
        <taxon>Actinomycetota</taxon>
        <taxon>Actinomycetes</taxon>
        <taxon>Micromonosporales</taxon>
        <taxon>Micromonosporaceae</taxon>
        <taxon>Actinoplanes</taxon>
    </lineage>
</organism>
<name>I0H8V6_ACTM4</name>
<dbReference type="AlphaFoldDB" id="I0H8V6"/>
<dbReference type="KEGG" id="ams:AMIS_42230"/>
<proteinExistence type="predicted"/>
<dbReference type="EMBL" id="AP012319">
    <property type="protein sequence ID" value="BAL89443.1"/>
    <property type="molecule type" value="Genomic_DNA"/>
</dbReference>
<evidence type="ECO:0000313" key="2">
    <source>
        <dbReference type="Proteomes" id="UP000007882"/>
    </source>
</evidence>
<accession>I0H8V6</accession>
<dbReference type="eggNOG" id="ENOG50341EK">
    <property type="taxonomic scope" value="Bacteria"/>
</dbReference>
<gene>
    <name evidence="1" type="ordered locus">AMIS_42230</name>
</gene>
<evidence type="ECO:0000313" key="1">
    <source>
        <dbReference type="EMBL" id="BAL89443.1"/>
    </source>
</evidence>
<dbReference type="STRING" id="512565.AMIS_42230"/>
<dbReference type="Proteomes" id="UP000007882">
    <property type="component" value="Chromosome"/>
</dbReference>
<dbReference type="PATRIC" id="fig|512565.3.peg.4207"/>